<dbReference type="Ensembl" id="ENSTRUT00000051401.2">
    <property type="protein sequence ID" value="ENSTRUP00000052037.2"/>
    <property type="gene ID" value="ENSTRUG00000024004.2"/>
</dbReference>
<accession>A0A3B5K376</accession>
<dbReference type="InterPro" id="IPR052003">
    <property type="entry name" value="HR_DNA-Binding_Protein"/>
</dbReference>
<evidence type="ECO:0000259" key="2">
    <source>
        <dbReference type="Pfam" id="PF15696"/>
    </source>
</evidence>
<gene>
    <name evidence="3" type="primary">rad51ap1</name>
</gene>
<feature type="compositionally biased region" description="Basic and acidic residues" evidence="1">
    <location>
        <begin position="7"/>
        <end position="20"/>
    </location>
</feature>
<dbReference type="PANTHER" id="PTHR15361:SF4">
    <property type="entry name" value="RAD51-ASSOCIATED PROTEIN 1"/>
    <property type="match status" value="1"/>
</dbReference>
<dbReference type="GeneTree" id="ENSGT00940000153414"/>
<feature type="domain" description="RAD51 interacting motif" evidence="2">
    <location>
        <begin position="253"/>
        <end position="291"/>
    </location>
</feature>
<feature type="compositionally biased region" description="Low complexity" evidence="1">
    <location>
        <begin position="225"/>
        <end position="239"/>
    </location>
</feature>
<dbReference type="GO" id="GO:0036297">
    <property type="term" value="P:interstrand cross-link repair"/>
    <property type="evidence" value="ECO:0007669"/>
    <property type="project" value="TreeGrafter"/>
</dbReference>
<dbReference type="GO" id="GO:0003690">
    <property type="term" value="F:double-stranded DNA binding"/>
    <property type="evidence" value="ECO:0007669"/>
    <property type="project" value="TreeGrafter"/>
</dbReference>
<feature type="compositionally biased region" description="Low complexity" evidence="1">
    <location>
        <begin position="21"/>
        <end position="30"/>
    </location>
</feature>
<dbReference type="Proteomes" id="UP000005226">
    <property type="component" value="Chromosome 18"/>
</dbReference>
<evidence type="ECO:0000256" key="1">
    <source>
        <dbReference type="SAM" id="MobiDB-lite"/>
    </source>
</evidence>
<feature type="compositionally biased region" description="Polar residues" evidence="1">
    <location>
        <begin position="257"/>
        <end position="267"/>
    </location>
</feature>
<feature type="region of interest" description="Disordered" evidence="1">
    <location>
        <begin position="113"/>
        <end position="294"/>
    </location>
</feature>
<feature type="region of interest" description="Disordered" evidence="1">
    <location>
        <begin position="1"/>
        <end position="43"/>
    </location>
</feature>
<reference evidence="3" key="2">
    <citation type="submission" date="2025-08" db="UniProtKB">
        <authorList>
            <consortium name="Ensembl"/>
        </authorList>
    </citation>
    <scope>IDENTIFICATION</scope>
</reference>
<keyword evidence="4" id="KW-1185">Reference proteome</keyword>
<dbReference type="AlphaFoldDB" id="A0A3B5K376"/>
<sequence length="294" mass="31342">KAPPSKKARESGKQEAKKSSSQDSQSTASQNLVSNRKPLDERLHERDLEAALTLSLLNSSNEREDQAKGVAKVQVVADENTDPTSLYLSNCSVDSTVLGLDEISAEKESLVKQRKAAAKAAAESRKTLKDEDEDYEPKASPESDSDFSEPAESEDEEFTVKNVSKTKKRVKEKSRQVKAAPASKKAKPAPQPAKVKSPGGGTYFSSTATPVRSPPVAKVAHKRPASSSAVPASRPALSPIPAGGRVPKWNPPAQVGRSPSSSQSTDVRSPGQGLRLGLSRLVRVKPLHPSVASH</sequence>
<feature type="compositionally biased region" description="Low complexity" evidence="1">
    <location>
        <begin position="268"/>
        <end position="281"/>
    </location>
</feature>
<name>A0A3B5K376_TAKRU</name>
<dbReference type="Pfam" id="PF15696">
    <property type="entry name" value="RAD51_interact"/>
    <property type="match status" value="1"/>
</dbReference>
<dbReference type="OMA" id="WNPPAQV"/>
<organism evidence="3 4">
    <name type="scientific">Takifugu rubripes</name>
    <name type="common">Japanese pufferfish</name>
    <name type="synonym">Fugu rubripes</name>
    <dbReference type="NCBI Taxonomy" id="31033"/>
    <lineage>
        <taxon>Eukaryota</taxon>
        <taxon>Metazoa</taxon>
        <taxon>Chordata</taxon>
        <taxon>Craniata</taxon>
        <taxon>Vertebrata</taxon>
        <taxon>Euteleostomi</taxon>
        <taxon>Actinopterygii</taxon>
        <taxon>Neopterygii</taxon>
        <taxon>Teleostei</taxon>
        <taxon>Neoteleostei</taxon>
        <taxon>Acanthomorphata</taxon>
        <taxon>Eupercaria</taxon>
        <taxon>Tetraodontiformes</taxon>
        <taxon>Tetradontoidea</taxon>
        <taxon>Tetraodontidae</taxon>
        <taxon>Takifugu</taxon>
    </lineage>
</organism>
<dbReference type="GO" id="GO:0003697">
    <property type="term" value="F:single-stranded DNA binding"/>
    <property type="evidence" value="ECO:0007669"/>
    <property type="project" value="TreeGrafter"/>
</dbReference>
<proteinExistence type="predicted"/>
<protein>
    <submittedName>
        <fullName evidence="3">RAD51 associated protein 1</fullName>
    </submittedName>
</protein>
<reference evidence="3 4" key="1">
    <citation type="journal article" date="2011" name="Genome Biol. Evol.">
        <title>Integration of the genetic map and genome assembly of fugu facilitates insights into distinct features of genome evolution in teleosts and mammals.</title>
        <authorList>
            <person name="Kai W."/>
            <person name="Kikuchi K."/>
            <person name="Tohari S."/>
            <person name="Chew A.K."/>
            <person name="Tay A."/>
            <person name="Fujiwara A."/>
            <person name="Hosoya S."/>
            <person name="Suetake H."/>
            <person name="Naruse K."/>
            <person name="Brenner S."/>
            <person name="Suzuki Y."/>
            <person name="Venkatesh B."/>
        </authorList>
    </citation>
    <scope>NUCLEOTIDE SEQUENCE [LARGE SCALE GENOMIC DNA]</scope>
</reference>
<dbReference type="GO" id="GO:0000724">
    <property type="term" value="P:double-strand break repair via homologous recombination"/>
    <property type="evidence" value="ECO:0007669"/>
    <property type="project" value="TreeGrafter"/>
</dbReference>
<dbReference type="InParanoid" id="A0A3B5K376"/>
<evidence type="ECO:0000313" key="3">
    <source>
        <dbReference type="Ensembl" id="ENSTRUP00000052037.2"/>
    </source>
</evidence>
<dbReference type="PANTHER" id="PTHR15361">
    <property type="entry name" value="RAD51/NUKS-INTERACTING PROTEIN"/>
    <property type="match status" value="1"/>
</dbReference>
<evidence type="ECO:0000313" key="4">
    <source>
        <dbReference type="Proteomes" id="UP000005226"/>
    </source>
</evidence>
<reference evidence="3" key="3">
    <citation type="submission" date="2025-09" db="UniProtKB">
        <authorList>
            <consortium name="Ensembl"/>
        </authorList>
    </citation>
    <scope>IDENTIFICATION</scope>
</reference>
<feature type="compositionally biased region" description="Acidic residues" evidence="1">
    <location>
        <begin position="143"/>
        <end position="157"/>
    </location>
</feature>
<dbReference type="InterPro" id="IPR031419">
    <property type="entry name" value="RAD51_interact"/>
</dbReference>